<keyword evidence="1" id="KW-0812">Transmembrane</keyword>
<evidence type="ECO:0000313" key="2">
    <source>
        <dbReference type="EMBL" id="QKF67217.1"/>
    </source>
</evidence>
<dbReference type="InterPro" id="IPR005625">
    <property type="entry name" value="PepSY-ass_TM"/>
</dbReference>
<dbReference type="KEGG" id="avp:AVENP_1671"/>
<dbReference type="Pfam" id="PF03929">
    <property type="entry name" value="PepSY_TM"/>
    <property type="match status" value="1"/>
</dbReference>
<sequence>MTNRKIHKISGLIAGVVILILSITGFFLDHYNWKFLHTTTLKDVPSSVYKLNNGSFYAYLINPNDEKHIIAGGARGIYESFDAGENFIQTLDEVVYSIKNSDDFLYVATANGIYKKGFKSLNWNKYLLNGKIIKSLNIYKDRLLVVEDKTNVIFVDLNTNLILFDKEVAIPEKLLTNDITLSRLVRDIHYGRGLFDGHISLLINDYAAIVLIILGFSGFILWWLIKNIKSSKTYKNSIKYFVKLHSNIFSIIAIIPIILLVISGIFLDHGKDLNKFMNEITIPNKILPPVYKTLKSDIFGADFDGKDFYIGNRFGIFKSSDLINFEFVSEGFAYKLIRKGDVLYVSGMGSSNRVLDNNSFKVLEDTPHMFKDIFFKDGKIQYFSSHSHDIKLPVFDNVTLHNLLYSLHDGSFFASWWIWINDIASILLLVLLITGVVRWYLRSNLRKRILQ</sequence>
<evidence type="ECO:0000256" key="1">
    <source>
        <dbReference type="SAM" id="Phobius"/>
    </source>
</evidence>
<keyword evidence="1" id="KW-0472">Membrane</keyword>
<dbReference type="EMBL" id="CP053840">
    <property type="protein sequence ID" value="QKF67217.1"/>
    <property type="molecule type" value="Genomic_DNA"/>
</dbReference>
<dbReference type="Proteomes" id="UP000503482">
    <property type="component" value="Chromosome"/>
</dbReference>
<dbReference type="AlphaFoldDB" id="A0AAE7BBB1"/>
<evidence type="ECO:0000313" key="3">
    <source>
        <dbReference type="Proteomes" id="UP000503482"/>
    </source>
</evidence>
<dbReference type="RefSeq" id="WP_128360162.1">
    <property type="nucleotide sequence ID" value="NZ_CP053840.1"/>
</dbReference>
<proteinExistence type="predicted"/>
<organism evidence="2 3">
    <name type="scientific">Arcobacter venerupis</name>
    <dbReference type="NCBI Taxonomy" id="1054033"/>
    <lineage>
        <taxon>Bacteria</taxon>
        <taxon>Pseudomonadati</taxon>
        <taxon>Campylobacterota</taxon>
        <taxon>Epsilonproteobacteria</taxon>
        <taxon>Campylobacterales</taxon>
        <taxon>Arcobacteraceae</taxon>
        <taxon>Arcobacter</taxon>
    </lineage>
</organism>
<accession>A0AAE7BBB1</accession>
<reference evidence="2 3" key="1">
    <citation type="submission" date="2020-05" db="EMBL/GenBank/DDBJ databases">
        <title>Complete genome sequencing of Campylobacter and Arcobacter type strains.</title>
        <authorList>
            <person name="Miller W.G."/>
            <person name="Yee E."/>
        </authorList>
    </citation>
    <scope>NUCLEOTIDE SEQUENCE [LARGE SCALE GENOMIC DNA]</scope>
    <source>
        <strain evidence="2 3">LMG 26156</strain>
    </source>
</reference>
<feature type="transmembrane region" description="Helical" evidence="1">
    <location>
        <begin position="416"/>
        <end position="441"/>
    </location>
</feature>
<name>A0AAE7BBB1_9BACT</name>
<protein>
    <submittedName>
        <fullName evidence="2">Membrane protein</fullName>
    </submittedName>
</protein>
<feature type="transmembrane region" description="Helical" evidence="1">
    <location>
        <begin position="246"/>
        <end position="267"/>
    </location>
</feature>
<keyword evidence="1" id="KW-1133">Transmembrane helix</keyword>
<feature type="transmembrane region" description="Helical" evidence="1">
    <location>
        <begin position="9"/>
        <end position="28"/>
    </location>
</feature>
<gene>
    <name evidence="2" type="ORF">AVENP_1671</name>
</gene>
<dbReference type="SUPFAM" id="SSF110296">
    <property type="entry name" value="Oligoxyloglucan reducing end-specific cellobiohydrolase"/>
    <property type="match status" value="1"/>
</dbReference>
<dbReference type="PANTHER" id="PTHR34219">
    <property type="entry name" value="IRON-REGULATED INNER MEMBRANE PROTEIN-RELATED"/>
    <property type="match status" value="1"/>
</dbReference>
<feature type="transmembrane region" description="Helical" evidence="1">
    <location>
        <begin position="206"/>
        <end position="225"/>
    </location>
</feature>
<keyword evidence="3" id="KW-1185">Reference proteome</keyword>